<reference evidence="7 8" key="1">
    <citation type="journal article" date="2018" name="Evol. Lett.">
        <title>Horizontal gene cluster transfer increased hallucinogenic mushroom diversity.</title>
        <authorList>
            <person name="Reynolds H.T."/>
            <person name="Vijayakumar V."/>
            <person name="Gluck-Thaler E."/>
            <person name="Korotkin H.B."/>
            <person name="Matheny P.B."/>
            <person name="Slot J.C."/>
        </authorList>
    </citation>
    <scope>NUCLEOTIDE SEQUENCE [LARGE SCALE GENOMIC DNA]</scope>
    <source>
        <strain evidence="7 8">SRW20</strain>
    </source>
</reference>
<feature type="compositionally biased region" description="Basic and acidic residues" evidence="6">
    <location>
        <begin position="1"/>
        <end position="14"/>
    </location>
</feature>
<evidence type="ECO:0000256" key="1">
    <source>
        <dbReference type="ARBA" id="ARBA00004123"/>
    </source>
</evidence>
<dbReference type="AlphaFoldDB" id="A0A409WES3"/>
<dbReference type="PANTHER" id="PTHR46481">
    <property type="entry name" value="ZINC FINGER BED DOMAIN-CONTAINING PROTEIN 4"/>
    <property type="match status" value="1"/>
</dbReference>
<feature type="region of interest" description="Disordered" evidence="6">
    <location>
        <begin position="1"/>
        <end position="155"/>
    </location>
</feature>
<keyword evidence="3" id="KW-0863">Zinc-finger</keyword>
<evidence type="ECO:0000256" key="3">
    <source>
        <dbReference type="ARBA" id="ARBA00022771"/>
    </source>
</evidence>
<dbReference type="GO" id="GO:0005634">
    <property type="term" value="C:nucleus"/>
    <property type="evidence" value="ECO:0007669"/>
    <property type="project" value="UniProtKB-SubCell"/>
</dbReference>
<dbReference type="OrthoDB" id="3250324at2759"/>
<evidence type="ECO:0000256" key="4">
    <source>
        <dbReference type="ARBA" id="ARBA00022833"/>
    </source>
</evidence>
<keyword evidence="8" id="KW-1185">Reference proteome</keyword>
<sequence length="488" mass="54473">MAPRKQVDVVHDNSSRQTVFPINVPQKRTARNTGKSKAKAKTVAPEDNVDPPPIAQEHATPKRERGRKAQEARAAAPEAAAAVPASQPAHPVRDETENPFLPSSNQPSPPGGQDEREQATAVAIPSSQTPRAGRHSPSRASPEVAAARQKAQRSASDMRIFFQNEKGRWYCKFCLRDHGSFSKCDSYKGTSGTSTLRRHLYTKHLEDWINGCKAAGIKITATEEDVQKALEEFNRQQGLENESQATGGPVPIYHPYSPEAFVDAIVEWIVSDDQSLNVTENPHLRSIFLMLRKELRDKDIPHRTTICNRVMEMWEKHVKDLEKDMQKALGKVSFTADCWTDTNLMPFMAITGHWLECRVKNSPNGPRYVINLRSELIAFHRVPGRHTGEHLATVFLNILDRYKITKVGWITLDNASNNDTMVESLEAQLAARGVEFSSVKQRISIAVQAVLASVTNMDFAKENADHFNPSFSTTNDVIASLRSLINKI</sequence>
<evidence type="ECO:0000313" key="8">
    <source>
        <dbReference type="Proteomes" id="UP000284706"/>
    </source>
</evidence>
<dbReference type="STRING" id="231916.A0A409WES3"/>
<dbReference type="SUPFAM" id="SSF53098">
    <property type="entry name" value="Ribonuclease H-like"/>
    <property type="match status" value="1"/>
</dbReference>
<protein>
    <recommendedName>
        <fullName evidence="9">BED-type domain-containing protein</fullName>
    </recommendedName>
</protein>
<dbReference type="InParanoid" id="A0A409WES3"/>
<dbReference type="GO" id="GO:0008270">
    <property type="term" value="F:zinc ion binding"/>
    <property type="evidence" value="ECO:0007669"/>
    <property type="project" value="UniProtKB-KW"/>
</dbReference>
<accession>A0A409WES3</accession>
<comment type="caution">
    <text evidence="7">The sequence shown here is derived from an EMBL/GenBank/DDBJ whole genome shotgun (WGS) entry which is preliminary data.</text>
</comment>
<dbReference type="PANTHER" id="PTHR46481:SF10">
    <property type="entry name" value="ZINC FINGER BED DOMAIN-CONTAINING PROTEIN 39"/>
    <property type="match status" value="1"/>
</dbReference>
<organism evidence="7 8">
    <name type="scientific">Gymnopilus dilepis</name>
    <dbReference type="NCBI Taxonomy" id="231916"/>
    <lineage>
        <taxon>Eukaryota</taxon>
        <taxon>Fungi</taxon>
        <taxon>Dikarya</taxon>
        <taxon>Basidiomycota</taxon>
        <taxon>Agaricomycotina</taxon>
        <taxon>Agaricomycetes</taxon>
        <taxon>Agaricomycetidae</taxon>
        <taxon>Agaricales</taxon>
        <taxon>Agaricineae</taxon>
        <taxon>Hymenogastraceae</taxon>
        <taxon>Gymnopilus</taxon>
    </lineage>
</organism>
<feature type="compositionally biased region" description="Low complexity" evidence="6">
    <location>
        <begin position="145"/>
        <end position="155"/>
    </location>
</feature>
<evidence type="ECO:0008006" key="9">
    <source>
        <dbReference type="Google" id="ProtNLM"/>
    </source>
</evidence>
<evidence type="ECO:0000256" key="6">
    <source>
        <dbReference type="SAM" id="MobiDB-lite"/>
    </source>
</evidence>
<feature type="compositionally biased region" description="Low complexity" evidence="6">
    <location>
        <begin position="72"/>
        <end position="90"/>
    </location>
</feature>
<gene>
    <name evidence="7" type="ORF">CVT26_007808</name>
</gene>
<comment type="subcellular location">
    <subcellularLocation>
        <location evidence="1">Nucleus</location>
    </subcellularLocation>
</comment>
<proteinExistence type="predicted"/>
<feature type="compositionally biased region" description="Basic residues" evidence="6">
    <location>
        <begin position="28"/>
        <end position="40"/>
    </location>
</feature>
<dbReference type="InterPro" id="IPR052035">
    <property type="entry name" value="ZnF_BED_domain_contain"/>
</dbReference>
<dbReference type="Proteomes" id="UP000284706">
    <property type="component" value="Unassembled WGS sequence"/>
</dbReference>
<dbReference type="InterPro" id="IPR012337">
    <property type="entry name" value="RNaseH-like_sf"/>
</dbReference>
<keyword evidence="4" id="KW-0862">Zinc</keyword>
<dbReference type="EMBL" id="NHYE01005095">
    <property type="protein sequence ID" value="PPQ77048.1"/>
    <property type="molecule type" value="Genomic_DNA"/>
</dbReference>
<keyword evidence="2" id="KW-0479">Metal-binding</keyword>
<evidence type="ECO:0000256" key="5">
    <source>
        <dbReference type="ARBA" id="ARBA00023242"/>
    </source>
</evidence>
<name>A0A409WES3_9AGAR</name>
<evidence type="ECO:0000256" key="2">
    <source>
        <dbReference type="ARBA" id="ARBA00022723"/>
    </source>
</evidence>
<evidence type="ECO:0000313" key="7">
    <source>
        <dbReference type="EMBL" id="PPQ77048.1"/>
    </source>
</evidence>
<keyword evidence="5" id="KW-0539">Nucleus</keyword>
<feature type="compositionally biased region" description="Basic and acidic residues" evidence="6">
    <location>
        <begin position="59"/>
        <end position="71"/>
    </location>
</feature>